<comment type="caution">
    <text evidence="2">The sequence shown here is derived from an EMBL/GenBank/DDBJ whole genome shotgun (WGS) entry which is preliminary data.</text>
</comment>
<evidence type="ECO:0000259" key="1">
    <source>
        <dbReference type="SMART" id="SM00530"/>
    </source>
</evidence>
<reference evidence="2" key="1">
    <citation type="submission" date="2023-03" db="EMBL/GenBank/DDBJ databases">
        <title>Actinorhabdospora filicis NBRC 111898.</title>
        <authorList>
            <person name="Ichikawa N."/>
            <person name="Sato H."/>
            <person name="Tonouchi N."/>
        </authorList>
    </citation>
    <scope>NUCLEOTIDE SEQUENCE</scope>
    <source>
        <strain evidence="2">NBRC 111898</strain>
    </source>
</reference>
<dbReference type="Proteomes" id="UP001165079">
    <property type="component" value="Unassembled WGS sequence"/>
</dbReference>
<dbReference type="SMART" id="SM00530">
    <property type="entry name" value="HTH_XRE"/>
    <property type="match status" value="2"/>
</dbReference>
<protein>
    <recommendedName>
        <fullName evidence="1">HTH cro/C1-type domain-containing protein</fullName>
    </recommendedName>
</protein>
<feature type="domain" description="HTH cro/C1-type" evidence="1">
    <location>
        <begin position="136"/>
        <end position="200"/>
    </location>
</feature>
<name>A0A9W6WDC7_9ACTN</name>
<feature type="domain" description="HTH cro/C1-type" evidence="1">
    <location>
        <begin position="21"/>
        <end position="77"/>
    </location>
</feature>
<sequence length="316" mass="34386">MSRRESAIPVGSGAVAQFAQSLRALRHRAGSPTYRVMAKACHYSHTALSRAAMGKRLPTWEVTSAFVAACGGDPAGWRSRYDRAVRMVAAHPGRPGPAPDEEEAALRPVYAGLQVLATDLMMGRERWSGPGRLAMELRRLKEASGLSIRAIARLTGIMSPGNSVPVSTVGDLLDHRRGSWPRPAVVGAFLTALEVPTEVKDRVVMAVRMVHGGPSLIPSGLSERVRKVLGQAETRCLTVRDVDEFGIDKLVVELEALVQPIDPRLVSGLIVQLRRLARYAVDPRDTLDEQLDCAHRQGRIGAQRAILIDLLGPPRR</sequence>
<dbReference type="EMBL" id="BSTX01000004">
    <property type="protein sequence ID" value="GLZ80690.1"/>
    <property type="molecule type" value="Genomic_DNA"/>
</dbReference>
<gene>
    <name evidence="2" type="ORF">Afil01_54970</name>
</gene>
<organism evidence="2 3">
    <name type="scientific">Actinorhabdospora filicis</name>
    <dbReference type="NCBI Taxonomy" id="1785913"/>
    <lineage>
        <taxon>Bacteria</taxon>
        <taxon>Bacillati</taxon>
        <taxon>Actinomycetota</taxon>
        <taxon>Actinomycetes</taxon>
        <taxon>Micromonosporales</taxon>
        <taxon>Micromonosporaceae</taxon>
        <taxon>Actinorhabdospora</taxon>
    </lineage>
</organism>
<evidence type="ECO:0000313" key="2">
    <source>
        <dbReference type="EMBL" id="GLZ80690.1"/>
    </source>
</evidence>
<keyword evidence="3" id="KW-1185">Reference proteome</keyword>
<dbReference type="AlphaFoldDB" id="A0A9W6WDC7"/>
<evidence type="ECO:0000313" key="3">
    <source>
        <dbReference type="Proteomes" id="UP001165079"/>
    </source>
</evidence>
<proteinExistence type="predicted"/>
<dbReference type="Pfam" id="PF13560">
    <property type="entry name" value="HTH_31"/>
    <property type="match status" value="2"/>
</dbReference>
<accession>A0A9W6WDC7</accession>
<dbReference type="InterPro" id="IPR001387">
    <property type="entry name" value="Cro/C1-type_HTH"/>
</dbReference>
<dbReference type="RefSeq" id="WP_285665935.1">
    <property type="nucleotide sequence ID" value="NZ_BSTX01000004.1"/>
</dbReference>